<evidence type="ECO:0000256" key="3">
    <source>
        <dbReference type="ARBA" id="ARBA00023163"/>
    </source>
</evidence>
<protein>
    <recommendedName>
        <fullName evidence="6">Protein strawberry notch homolog 2</fullName>
    </recommendedName>
</protein>
<feature type="compositionally biased region" description="Basic and acidic residues" evidence="7">
    <location>
        <begin position="475"/>
        <end position="485"/>
    </location>
</feature>
<dbReference type="InterPro" id="IPR039187">
    <property type="entry name" value="SNO_AAA"/>
</dbReference>
<comment type="function">
    <text evidence="4">Acts as a transcriptional coregulator, that can have both coactivator and corepressor functions. Inhibits the DCSTAMP-repressive activity of TAL1, hence enhancing the access of the transcription factor MITF to the DC-STAMP promoter in osteoclast. Plays a role in bone homeostasis; required as a positive regulator in TNFSF11//RANKL-mediated osteoclast fusion via a DCSTAMP-dependent pathway. May also be required in the regulation of osteoblast differentiation. Involved in the transcriptional corepression of NF-kappaB in macrophages. Plays a role as a regulator in the pro-inflammatory cascade.</text>
</comment>
<dbReference type="GO" id="GO:0031490">
    <property type="term" value="F:chromatin DNA binding"/>
    <property type="evidence" value="ECO:0007669"/>
    <property type="project" value="TreeGrafter"/>
</dbReference>
<dbReference type="InterPro" id="IPR026741">
    <property type="entry name" value="SNO"/>
</dbReference>
<dbReference type="Gene3D" id="3.40.50.300">
    <property type="entry name" value="P-loop containing nucleotide triphosphate hydrolases"/>
    <property type="match status" value="1"/>
</dbReference>
<dbReference type="Proteomes" id="UP000001307">
    <property type="component" value="Unassembled WGS sequence"/>
</dbReference>
<gene>
    <name evidence="9" type="ORF">GSOID_T00001908001</name>
</gene>
<comment type="similarity">
    <text evidence="1">Belongs to the SBNO family.</text>
</comment>
<dbReference type="GO" id="GO:0071354">
    <property type="term" value="P:cellular response to interleukin-6"/>
    <property type="evidence" value="ECO:0007669"/>
    <property type="project" value="UniProtKB-ARBA"/>
</dbReference>
<keyword evidence="10" id="KW-1185">Reference proteome</keyword>
<dbReference type="GO" id="GO:0005634">
    <property type="term" value="C:nucleus"/>
    <property type="evidence" value="ECO:0007669"/>
    <property type="project" value="TreeGrafter"/>
</dbReference>
<dbReference type="PANTHER" id="PTHR12706">
    <property type="entry name" value="STRAWBERRY NOTCH-RELATED"/>
    <property type="match status" value="1"/>
</dbReference>
<evidence type="ECO:0000256" key="1">
    <source>
        <dbReference type="ARBA" id="ARBA00006992"/>
    </source>
</evidence>
<feature type="region of interest" description="Disordered" evidence="7">
    <location>
        <begin position="468"/>
        <end position="515"/>
    </location>
</feature>
<name>E4XRW5_OIKDI</name>
<dbReference type="InParanoid" id="E4XRW5"/>
<dbReference type="PANTHER" id="PTHR12706:SF30">
    <property type="entry name" value="PROTEIN STRAWBERRY NOTCH-RELATED"/>
    <property type="match status" value="1"/>
</dbReference>
<evidence type="ECO:0000256" key="7">
    <source>
        <dbReference type="SAM" id="MobiDB-lite"/>
    </source>
</evidence>
<organism evidence="9">
    <name type="scientific">Oikopleura dioica</name>
    <name type="common">Tunicate</name>
    <dbReference type="NCBI Taxonomy" id="34765"/>
    <lineage>
        <taxon>Eukaryota</taxon>
        <taxon>Metazoa</taxon>
        <taxon>Chordata</taxon>
        <taxon>Tunicata</taxon>
        <taxon>Appendicularia</taxon>
        <taxon>Copelata</taxon>
        <taxon>Oikopleuridae</taxon>
        <taxon>Oikopleura</taxon>
    </lineage>
</organism>
<dbReference type="SUPFAM" id="SSF52540">
    <property type="entry name" value="P-loop containing nucleoside triphosphate hydrolases"/>
    <property type="match status" value="1"/>
</dbReference>
<keyword evidence="3" id="KW-0804">Transcription</keyword>
<proteinExistence type="inferred from homology"/>
<dbReference type="Pfam" id="PF13872">
    <property type="entry name" value="AAA_34"/>
    <property type="match status" value="1"/>
</dbReference>
<dbReference type="EMBL" id="FN653125">
    <property type="protein sequence ID" value="CBY12513.1"/>
    <property type="molecule type" value="Genomic_DNA"/>
</dbReference>
<evidence type="ECO:0000256" key="6">
    <source>
        <dbReference type="ARBA" id="ARBA00073423"/>
    </source>
</evidence>
<dbReference type="FunFam" id="3.40.50.300:FF:000342">
    <property type="entry name" value="Protein strawberry notch homolog 2"/>
    <property type="match status" value="1"/>
</dbReference>
<feature type="domain" description="Strawberry notch AAA" evidence="8">
    <location>
        <begin position="32"/>
        <end position="343"/>
    </location>
</feature>
<evidence type="ECO:0000256" key="5">
    <source>
        <dbReference type="ARBA" id="ARBA00063805"/>
    </source>
</evidence>
<accession>E4XRW5</accession>
<dbReference type="GO" id="GO:0006355">
    <property type="term" value="P:regulation of DNA-templated transcription"/>
    <property type="evidence" value="ECO:0007669"/>
    <property type="project" value="InterPro"/>
</dbReference>
<dbReference type="InterPro" id="IPR027417">
    <property type="entry name" value="P-loop_NTPase"/>
</dbReference>
<dbReference type="OrthoDB" id="421838at2759"/>
<evidence type="ECO:0000313" key="10">
    <source>
        <dbReference type="Proteomes" id="UP000001307"/>
    </source>
</evidence>
<dbReference type="GO" id="GO:0042393">
    <property type="term" value="F:histone binding"/>
    <property type="evidence" value="ECO:0007669"/>
    <property type="project" value="TreeGrafter"/>
</dbReference>
<evidence type="ECO:0000259" key="8">
    <source>
        <dbReference type="Pfam" id="PF13872"/>
    </source>
</evidence>
<dbReference type="AlphaFoldDB" id="E4XRW5"/>
<evidence type="ECO:0000313" key="9">
    <source>
        <dbReference type="EMBL" id="CBY12513.1"/>
    </source>
</evidence>
<keyword evidence="2" id="KW-0805">Transcription regulation</keyword>
<sequence length="584" mass="65932">MRKRYEMLREAAEIRRDETFKPYRARKVRGRPHPDPVIESIALSSVTVPDVATKISLPMDIVEEGKLSDLQLEAVVYAKQQHAGFYPSGERKGFLLGDGAGVGKGRSISGIIYDNWLNGRKKAIWLSVSNDLRHDSLRDLNDIGADMIKVHPLHKFKYGHKLTDKENGRVQEGVIFGTYASLIGERHQAGATTKRAAQATRLHQLVTWCGRNFDGCIVFDECHKAKNLYQANGKPSKTGTTVLELQRQLKQARIVYASATGASEPKHMSYMSRLGLWGAGTGFKSSEQFVDALTKAGVGAMELVAMDMKRRGVYLARQLSFEGCEFELEEVPLDGFFMTLYDAAAELWRDAKEYFSQAANLLGDDFKMPGMWQQFWGAHQRFFKYLTMAAKVNKACQIARKAVRENQCVVIGLQSTGEQRTNEEMDRIMESGEEINEMVSSCKGVFRRLLDTHFPVSDRDKLAELGINFDLPDSPDERQSSGFHDKKPRYMTAFGESDDEDPNSTDKEKQDTKKRKEAIEQCAHLKRTLWEKLLKIKNLPGNALDELMDGLGGPDLVSEMTGRKNRQIITDQGKLTPSLLRRRF</sequence>
<evidence type="ECO:0000256" key="2">
    <source>
        <dbReference type="ARBA" id="ARBA00023015"/>
    </source>
</evidence>
<comment type="subunit">
    <text evidence="5">Interacts with TAL1; this interaction inhibits TAL1 occupancy of the DCSTAMP promoter, leading to the activation of the DCSTAMP promoter by the transcription factor MITF.</text>
</comment>
<reference evidence="9" key="1">
    <citation type="journal article" date="2010" name="Science">
        <title>Plasticity of animal genome architecture unmasked by rapid evolution of a pelagic tunicate.</title>
        <authorList>
            <person name="Denoeud F."/>
            <person name="Henriet S."/>
            <person name="Mungpakdee S."/>
            <person name="Aury J.M."/>
            <person name="Da Silva C."/>
            <person name="Brinkmann H."/>
            <person name="Mikhaleva J."/>
            <person name="Olsen L.C."/>
            <person name="Jubin C."/>
            <person name="Canestro C."/>
            <person name="Bouquet J.M."/>
            <person name="Danks G."/>
            <person name="Poulain J."/>
            <person name="Campsteijn C."/>
            <person name="Adamski M."/>
            <person name="Cross I."/>
            <person name="Yadetie F."/>
            <person name="Muffato M."/>
            <person name="Louis A."/>
            <person name="Butcher S."/>
            <person name="Tsagkogeorga G."/>
            <person name="Konrad A."/>
            <person name="Singh S."/>
            <person name="Jensen M.F."/>
            <person name="Cong E.H."/>
            <person name="Eikeseth-Otteraa H."/>
            <person name="Noel B."/>
            <person name="Anthouard V."/>
            <person name="Porcel B.M."/>
            <person name="Kachouri-Lafond R."/>
            <person name="Nishino A."/>
            <person name="Ugolini M."/>
            <person name="Chourrout P."/>
            <person name="Nishida H."/>
            <person name="Aasland R."/>
            <person name="Huzurbazar S."/>
            <person name="Westhof E."/>
            <person name="Delsuc F."/>
            <person name="Lehrach H."/>
            <person name="Reinhardt R."/>
            <person name="Weissenbach J."/>
            <person name="Roy S.W."/>
            <person name="Artiguenave F."/>
            <person name="Postlethwait J.H."/>
            <person name="Manak J.R."/>
            <person name="Thompson E.M."/>
            <person name="Jaillon O."/>
            <person name="Du Pasquier L."/>
            <person name="Boudinot P."/>
            <person name="Liberles D.A."/>
            <person name="Volff J.N."/>
            <person name="Philippe H."/>
            <person name="Lenhard B."/>
            <person name="Roest Crollius H."/>
            <person name="Wincker P."/>
            <person name="Chourrout D."/>
        </authorList>
    </citation>
    <scope>NUCLEOTIDE SEQUENCE [LARGE SCALE GENOMIC DNA]</scope>
</reference>
<evidence type="ECO:0000256" key="4">
    <source>
        <dbReference type="ARBA" id="ARBA00055221"/>
    </source>
</evidence>